<dbReference type="OrthoDB" id="6159198at2759"/>
<sequence length="138" mass="15176">MRPDTRTDLQSDTRHVVVPGEYGGLVNINPDALAPEERIRYNQGWNNHHFNEYVSDLISVQRTVPDLGNTHLNLFIFSSCCRSSYCCADVGAKTYTDVELQPPASSIASTTEGLWAPSGAPYTASFDARPAPVMELIS</sequence>
<dbReference type="EMBL" id="PZQS01000005">
    <property type="protein sequence ID" value="PVD29405.1"/>
    <property type="molecule type" value="Genomic_DNA"/>
</dbReference>
<proteinExistence type="predicted"/>
<protein>
    <submittedName>
        <fullName evidence="1">Uncharacterized protein</fullName>
    </submittedName>
</protein>
<accession>A0A2T7P7K3</accession>
<dbReference type="Proteomes" id="UP000245119">
    <property type="component" value="Linkage Group LG5"/>
</dbReference>
<keyword evidence="2" id="KW-1185">Reference proteome</keyword>
<dbReference type="AlphaFoldDB" id="A0A2T7P7K3"/>
<reference evidence="1 2" key="1">
    <citation type="submission" date="2018-04" db="EMBL/GenBank/DDBJ databases">
        <title>The genome of golden apple snail Pomacea canaliculata provides insight into stress tolerance and invasive adaptation.</title>
        <authorList>
            <person name="Liu C."/>
            <person name="Liu B."/>
            <person name="Ren Y."/>
            <person name="Zhang Y."/>
            <person name="Wang H."/>
            <person name="Li S."/>
            <person name="Jiang F."/>
            <person name="Yin L."/>
            <person name="Zhang G."/>
            <person name="Qian W."/>
            <person name="Fan W."/>
        </authorList>
    </citation>
    <scope>NUCLEOTIDE SEQUENCE [LARGE SCALE GENOMIC DNA]</scope>
    <source>
        <strain evidence="1">SZHN2017</strain>
        <tissue evidence="1">Muscle</tissue>
    </source>
</reference>
<evidence type="ECO:0000313" key="2">
    <source>
        <dbReference type="Proteomes" id="UP000245119"/>
    </source>
</evidence>
<organism evidence="1 2">
    <name type="scientific">Pomacea canaliculata</name>
    <name type="common">Golden apple snail</name>
    <dbReference type="NCBI Taxonomy" id="400727"/>
    <lineage>
        <taxon>Eukaryota</taxon>
        <taxon>Metazoa</taxon>
        <taxon>Spiralia</taxon>
        <taxon>Lophotrochozoa</taxon>
        <taxon>Mollusca</taxon>
        <taxon>Gastropoda</taxon>
        <taxon>Caenogastropoda</taxon>
        <taxon>Architaenioglossa</taxon>
        <taxon>Ampullarioidea</taxon>
        <taxon>Ampullariidae</taxon>
        <taxon>Pomacea</taxon>
    </lineage>
</organism>
<name>A0A2T7P7K3_POMCA</name>
<evidence type="ECO:0000313" key="1">
    <source>
        <dbReference type="EMBL" id="PVD29405.1"/>
    </source>
</evidence>
<comment type="caution">
    <text evidence="1">The sequence shown here is derived from an EMBL/GenBank/DDBJ whole genome shotgun (WGS) entry which is preliminary data.</text>
</comment>
<gene>
    <name evidence="1" type="ORF">C0Q70_08656</name>
</gene>